<dbReference type="Proteomes" id="UP000251144">
    <property type="component" value="Unassembled WGS sequence"/>
</dbReference>
<comment type="caution">
    <text evidence="2">The sequence shown here is derived from an EMBL/GenBank/DDBJ whole genome shotgun (WGS) entry which is preliminary data.</text>
</comment>
<feature type="transmembrane region" description="Helical" evidence="1">
    <location>
        <begin position="28"/>
        <end position="49"/>
    </location>
</feature>
<feature type="transmembrane region" description="Helical" evidence="1">
    <location>
        <begin position="79"/>
        <end position="107"/>
    </location>
</feature>
<dbReference type="RefSeq" id="WP_158400357.1">
    <property type="nucleotide sequence ID" value="NZ_PRLB01000002.1"/>
</dbReference>
<dbReference type="EMBL" id="PRLB01000002">
    <property type="protein sequence ID" value="RAW55049.1"/>
    <property type="molecule type" value="Genomic_DNA"/>
</dbReference>
<gene>
    <name evidence="2" type="ORF">C4N26_03565</name>
</gene>
<sequence length="108" mass="11768">MENIMMLPASYCVMNEEEMTYTTGGASAIQAIAAWVFPPYAWLAGVTAIRDYRKKNPNTWTQDGLDYFANDMGKSVSNFLYDLACASWVLGTSATGIGLVINAALVLL</sequence>
<evidence type="ECO:0000313" key="3">
    <source>
        <dbReference type="Proteomes" id="UP000251144"/>
    </source>
</evidence>
<keyword evidence="1" id="KW-1133">Transmembrane helix</keyword>
<evidence type="ECO:0000313" key="2">
    <source>
        <dbReference type="EMBL" id="RAW55049.1"/>
    </source>
</evidence>
<accession>A0A329U104</accession>
<protein>
    <submittedName>
        <fullName evidence="2">Uncharacterized protein</fullName>
    </submittedName>
</protein>
<evidence type="ECO:0000256" key="1">
    <source>
        <dbReference type="SAM" id="Phobius"/>
    </source>
</evidence>
<dbReference type="OrthoDB" id="1860650at2"/>
<keyword evidence="1" id="KW-0472">Membrane</keyword>
<proteinExistence type="predicted"/>
<name>A0A329U104_9FIRM</name>
<organism evidence="2 3">
    <name type="scientific">Faecalibacterium prausnitzii</name>
    <dbReference type="NCBI Taxonomy" id="853"/>
    <lineage>
        <taxon>Bacteria</taxon>
        <taxon>Bacillati</taxon>
        <taxon>Bacillota</taxon>
        <taxon>Clostridia</taxon>
        <taxon>Eubacteriales</taxon>
        <taxon>Oscillospiraceae</taxon>
        <taxon>Faecalibacterium</taxon>
    </lineage>
</organism>
<keyword evidence="1" id="KW-0812">Transmembrane</keyword>
<reference evidence="2 3" key="1">
    <citation type="submission" date="2018-02" db="EMBL/GenBank/DDBJ databases">
        <title>Complete genome sequencing of Faecalibacterium prausnitzii strains isolated from the human gut.</title>
        <authorList>
            <person name="Fitzgerald B.C."/>
            <person name="Shkoporov A.N."/>
            <person name="Ross P.R."/>
            <person name="Hill C."/>
        </authorList>
    </citation>
    <scope>NUCLEOTIDE SEQUENCE [LARGE SCALE GENOMIC DNA]</scope>
    <source>
        <strain evidence="2 3">APC942/32-1</strain>
    </source>
</reference>
<dbReference type="AlphaFoldDB" id="A0A329U104"/>